<protein>
    <recommendedName>
        <fullName evidence="2">GH16 domain-containing protein</fullName>
    </recommendedName>
</protein>
<accession>A6DF73</accession>
<dbReference type="STRING" id="313628.LNTAR_16923"/>
<dbReference type="GO" id="GO:0004553">
    <property type="term" value="F:hydrolase activity, hydrolyzing O-glycosyl compounds"/>
    <property type="evidence" value="ECO:0007669"/>
    <property type="project" value="InterPro"/>
</dbReference>
<dbReference type="InterPro" id="IPR013320">
    <property type="entry name" value="ConA-like_dom_sf"/>
</dbReference>
<feature type="domain" description="GH16" evidence="2">
    <location>
        <begin position="194"/>
        <end position="449"/>
    </location>
</feature>
<keyword evidence="4" id="KW-1185">Reference proteome</keyword>
<dbReference type="Gene3D" id="2.60.120.200">
    <property type="match status" value="1"/>
</dbReference>
<evidence type="ECO:0000313" key="4">
    <source>
        <dbReference type="Proteomes" id="UP000004947"/>
    </source>
</evidence>
<dbReference type="Gene3D" id="2.60.120.260">
    <property type="entry name" value="Galactose-binding domain-like"/>
    <property type="match status" value="1"/>
</dbReference>
<reference evidence="3 4" key="1">
    <citation type="journal article" date="2010" name="J. Bacteriol.">
        <title>Genome sequence of Lentisphaera araneosa HTCC2155T, the type species of the order Lentisphaerales in the phylum Lentisphaerae.</title>
        <authorList>
            <person name="Thrash J.C."/>
            <person name="Cho J.C."/>
            <person name="Vergin K.L."/>
            <person name="Morris R.M."/>
            <person name="Giovannoni S.J."/>
        </authorList>
    </citation>
    <scope>NUCLEOTIDE SEQUENCE [LARGE SCALE GENOMIC DNA]</scope>
    <source>
        <strain evidence="3 4">HTCC2155</strain>
    </source>
</reference>
<comment type="similarity">
    <text evidence="1">Belongs to the glycosyl hydrolase 16 family.</text>
</comment>
<proteinExistence type="inferred from homology"/>
<gene>
    <name evidence="3" type="ORF">LNTAR_16923</name>
</gene>
<dbReference type="InterPro" id="IPR000757">
    <property type="entry name" value="Beta-glucanase-like"/>
</dbReference>
<dbReference type="Proteomes" id="UP000004947">
    <property type="component" value="Unassembled WGS sequence"/>
</dbReference>
<dbReference type="GO" id="GO:0005975">
    <property type="term" value="P:carbohydrate metabolic process"/>
    <property type="evidence" value="ECO:0007669"/>
    <property type="project" value="InterPro"/>
</dbReference>
<evidence type="ECO:0000313" key="3">
    <source>
        <dbReference type="EMBL" id="EDM29453.1"/>
    </source>
</evidence>
<dbReference type="SUPFAM" id="SSF49899">
    <property type="entry name" value="Concanavalin A-like lectins/glucanases"/>
    <property type="match status" value="1"/>
</dbReference>
<dbReference type="PROSITE" id="PS51762">
    <property type="entry name" value="GH16_2"/>
    <property type="match status" value="1"/>
</dbReference>
<dbReference type="EMBL" id="ABCK01000001">
    <property type="protein sequence ID" value="EDM29453.1"/>
    <property type="molecule type" value="Genomic_DNA"/>
</dbReference>
<dbReference type="Pfam" id="PF00722">
    <property type="entry name" value="Glyco_hydro_16"/>
    <property type="match status" value="1"/>
</dbReference>
<organism evidence="3 4">
    <name type="scientific">Lentisphaera araneosa HTCC2155</name>
    <dbReference type="NCBI Taxonomy" id="313628"/>
    <lineage>
        <taxon>Bacteria</taxon>
        <taxon>Pseudomonadati</taxon>
        <taxon>Lentisphaerota</taxon>
        <taxon>Lentisphaeria</taxon>
        <taxon>Lentisphaerales</taxon>
        <taxon>Lentisphaeraceae</taxon>
        <taxon>Lentisphaera</taxon>
    </lineage>
</organism>
<comment type="caution">
    <text evidence="3">The sequence shown here is derived from an EMBL/GenBank/DDBJ whole genome shotgun (WGS) entry which is preliminary data.</text>
</comment>
<evidence type="ECO:0000256" key="1">
    <source>
        <dbReference type="ARBA" id="ARBA00006865"/>
    </source>
</evidence>
<sequence length="472" mass="54434">MIKHSFMFISLLMAYFTVSSQSTDNIKPKIIPEIKSSNGWKFLEHVSDEFNSDDLDTTKWDFPQTWSTDWLWGDVSKGNVQLNNGLLKLKMEYLDTEEKKQNEMLGAYSWKTRYHSMPKMMFTTVSDEQYSGKKSLRISLQRQTQKASGEIKQRLYLKPGVYNLSFRVKNPSKWINNKVILQEAGGDKKSHVLISQKITYNPEWVEMIFSDLEVSADSKILELRFFGEGSGGDRVYLDDIKFNAVGSSVNLIKNPGFEELGERKTHYRSGGIVSKYEYPGTTYVEARIKGASLHMGVCPAFWGSAGTLKEHREIDYVEMQQVPNVKENEYVFFMAWSETFYKEKPLYFPPALDRVSVDVGVDVRDDFHVYGSLITEKMAYFYFDGKLVGTSDVVDGKAYHSHNYHMFLSLGLRPPYRKTKNNKYPKITGGGFPTEMHVDYVRVWEYQGLHYDGQKSPELTPRNDTLVKIKGH</sequence>
<evidence type="ECO:0000259" key="2">
    <source>
        <dbReference type="PROSITE" id="PS51762"/>
    </source>
</evidence>
<name>A6DF73_9BACT</name>
<dbReference type="AlphaFoldDB" id="A6DF73"/>
<dbReference type="eggNOG" id="COG2273">
    <property type="taxonomic scope" value="Bacteria"/>
</dbReference>